<dbReference type="STRING" id="321614.Q0V417"/>
<feature type="domain" description="CCHC-type" evidence="3">
    <location>
        <begin position="539"/>
        <end position="554"/>
    </location>
</feature>
<dbReference type="InterPro" id="IPR036322">
    <property type="entry name" value="WD40_repeat_dom_sf"/>
</dbReference>
<dbReference type="SUPFAM" id="SSF50978">
    <property type="entry name" value="WD40 repeat-like"/>
    <property type="match status" value="1"/>
</dbReference>
<reference evidence="5" key="1">
    <citation type="journal article" date="2007" name="Plant Cell">
        <title>Dothideomycete-plant interactions illuminated by genome sequencing and EST analysis of the wheat pathogen Stagonospora nodorum.</title>
        <authorList>
            <person name="Hane J.K."/>
            <person name="Lowe R.G."/>
            <person name="Solomon P.S."/>
            <person name="Tan K.C."/>
            <person name="Schoch C.L."/>
            <person name="Spatafora J.W."/>
            <person name="Crous P.W."/>
            <person name="Kodira C."/>
            <person name="Birren B.W."/>
            <person name="Galagan J.E."/>
            <person name="Torriani S.F."/>
            <person name="McDonald B.A."/>
            <person name="Oliver R.P."/>
        </authorList>
    </citation>
    <scope>NUCLEOTIDE SEQUENCE [LARGE SCALE GENOMIC DNA]</scope>
    <source>
        <strain evidence="5">SN15 / ATCC MYA-4574 / FGSC 10173</strain>
    </source>
</reference>
<dbReference type="VEuPathDB" id="FungiDB:JI435_012470"/>
<dbReference type="InterPro" id="IPR051714">
    <property type="entry name" value="Znf_CCHC_NABP"/>
</dbReference>
<dbReference type="GO" id="GO:0003729">
    <property type="term" value="F:mRNA binding"/>
    <property type="evidence" value="ECO:0000318"/>
    <property type="project" value="GO_Central"/>
</dbReference>
<dbReference type="Pfam" id="PF00098">
    <property type="entry name" value="zf-CCHC"/>
    <property type="match status" value="3"/>
</dbReference>
<dbReference type="GeneID" id="5968739"/>
<dbReference type="GO" id="GO:0008270">
    <property type="term" value="F:zinc ion binding"/>
    <property type="evidence" value="ECO:0007669"/>
    <property type="project" value="UniProtKB-KW"/>
</dbReference>
<dbReference type="Pfam" id="PF25499">
    <property type="entry name" value="Beta-prop_pof12"/>
    <property type="match status" value="1"/>
</dbReference>
<dbReference type="GO" id="GO:0045182">
    <property type="term" value="F:translation regulator activity"/>
    <property type="evidence" value="ECO:0000318"/>
    <property type="project" value="GO_Central"/>
</dbReference>
<dbReference type="eggNOG" id="KOG4400">
    <property type="taxonomic scope" value="Eukaryota"/>
</dbReference>
<dbReference type="HOGENOM" id="CLU_024462_1_0_1"/>
<feature type="region of interest" description="Disordered" evidence="2">
    <location>
        <begin position="452"/>
        <end position="474"/>
    </location>
</feature>
<gene>
    <name evidence="4" type="ORF">SNOG_01247</name>
</gene>
<dbReference type="InParanoid" id="Q0V417"/>
<dbReference type="KEGG" id="pno:SNOG_01247"/>
<dbReference type="Gene3D" id="4.10.60.10">
    <property type="entry name" value="Zinc finger, CCHC-type"/>
    <property type="match status" value="2"/>
</dbReference>
<name>Q0V417_PHANO</name>
<dbReference type="PANTHER" id="PTHR23002">
    <property type="entry name" value="ZINC FINGER CCHC DOMAIN CONTAINING PROTEIN"/>
    <property type="match status" value="1"/>
</dbReference>
<keyword evidence="1" id="KW-0479">Metal-binding</keyword>
<dbReference type="Gene3D" id="2.130.10.10">
    <property type="entry name" value="YVTN repeat-like/Quinoprotein amine dehydrogenase"/>
    <property type="match status" value="1"/>
</dbReference>
<dbReference type="RefSeq" id="XP_001791894.1">
    <property type="nucleotide sequence ID" value="XM_001791842.1"/>
</dbReference>
<feature type="compositionally biased region" description="Basic and acidic residues" evidence="2">
    <location>
        <begin position="462"/>
        <end position="474"/>
    </location>
</feature>
<evidence type="ECO:0000256" key="2">
    <source>
        <dbReference type="SAM" id="MobiDB-lite"/>
    </source>
</evidence>
<dbReference type="VEuPathDB" id="FungiDB:JI435_300860"/>
<dbReference type="Proteomes" id="UP000001055">
    <property type="component" value="Unassembled WGS sequence"/>
</dbReference>
<dbReference type="SUPFAM" id="SSF57756">
    <property type="entry name" value="Retrovirus zinc finger-like domains"/>
    <property type="match status" value="1"/>
</dbReference>
<feature type="compositionally biased region" description="Polar residues" evidence="2">
    <location>
        <begin position="350"/>
        <end position="362"/>
    </location>
</feature>
<dbReference type="PROSITE" id="PS50158">
    <property type="entry name" value="ZF_CCHC"/>
    <property type="match status" value="3"/>
</dbReference>
<evidence type="ECO:0000313" key="4">
    <source>
        <dbReference type="EMBL" id="EAT90896.2"/>
    </source>
</evidence>
<dbReference type="InterPro" id="IPR036875">
    <property type="entry name" value="Znf_CCHC_sf"/>
</dbReference>
<dbReference type="InterPro" id="IPR001878">
    <property type="entry name" value="Znf_CCHC"/>
</dbReference>
<dbReference type="GO" id="GO:2000767">
    <property type="term" value="P:positive regulation of cytoplasmic translation"/>
    <property type="evidence" value="ECO:0000318"/>
    <property type="project" value="GO_Central"/>
</dbReference>
<dbReference type="SMART" id="SM00343">
    <property type="entry name" value="ZnF_C2HC"/>
    <property type="match status" value="3"/>
</dbReference>
<feature type="domain" description="CCHC-type" evidence="3">
    <location>
        <begin position="518"/>
        <end position="532"/>
    </location>
</feature>
<proteinExistence type="predicted"/>
<dbReference type="AlphaFoldDB" id="Q0V417"/>
<keyword evidence="1" id="KW-0862">Zinc</keyword>
<evidence type="ECO:0000313" key="5">
    <source>
        <dbReference type="Proteomes" id="UP000001055"/>
    </source>
</evidence>
<dbReference type="EMBL" id="CH445326">
    <property type="protein sequence ID" value="EAT90896.2"/>
    <property type="molecule type" value="Genomic_DNA"/>
</dbReference>
<organism evidence="4 5">
    <name type="scientific">Phaeosphaeria nodorum (strain SN15 / ATCC MYA-4574 / FGSC 10173)</name>
    <name type="common">Glume blotch fungus</name>
    <name type="synonym">Parastagonospora nodorum</name>
    <dbReference type="NCBI Taxonomy" id="321614"/>
    <lineage>
        <taxon>Eukaryota</taxon>
        <taxon>Fungi</taxon>
        <taxon>Dikarya</taxon>
        <taxon>Ascomycota</taxon>
        <taxon>Pezizomycotina</taxon>
        <taxon>Dothideomycetes</taxon>
        <taxon>Pleosporomycetidae</taxon>
        <taxon>Pleosporales</taxon>
        <taxon>Pleosporineae</taxon>
        <taxon>Phaeosphaeriaceae</taxon>
        <taxon>Parastagonospora</taxon>
    </lineage>
</organism>
<dbReference type="GO" id="GO:0005737">
    <property type="term" value="C:cytoplasm"/>
    <property type="evidence" value="ECO:0000318"/>
    <property type="project" value="GO_Central"/>
</dbReference>
<feature type="region of interest" description="Disordered" evidence="2">
    <location>
        <begin position="328"/>
        <end position="362"/>
    </location>
</feature>
<keyword evidence="1" id="KW-0863">Zinc-finger</keyword>
<feature type="domain" description="CCHC-type" evidence="3">
    <location>
        <begin position="561"/>
        <end position="576"/>
    </location>
</feature>
<sequence>MKRARNDLFSPLEINTDAVRLSTKFSRLAIDSELWKAAYYRRFVLPRASRIPGIKDSGPANRFHYSSRLSKWLDDGDLVKDGVKTHWKQQYRLRHNWSQGQCAVSEIVVAERRPDPPLLVMMSNSTLFAADSISGLRAWNSKDARELLATTSLAVTAHDALRLPISMAIDSIESTETSDKPDKIAVGFEDGSFSLYALQRDRHEFDCLFTHPPSCNGALSAIAYSSPYLLTMTEDHLLSLYAFQDSPDTSTILAAPHLLYSLRSHTAWPPVSLSLRTTAKSMTAAIAYSIPTYLSGWTVGVQELMLSPKGELLESRLATAADEHSFTLSTHRSASSPTTLPSPPFPGSSQEASLISNPSTSKPTSMSYSHPYLLVAHPDNTLSLYLVKSTAAALSISSGNRLWGHTSSISGAHVGMRGKAVSVSRLGDELRVWDLEGGITSLANRRRLRNGEMSVRVQPSKAENHTDNTEEDSLRDKAGLRLALDQGFDDSTVSRGWVGFDEQNVIAPATGGGGSRGCYNCGDSSHRAAECPTKGTPTCYNCGEKGHVSRECQNPQAEKTCYRCGGTGHISRECTKEGGAGMGGAGGGQGVLQVRASGVTLPATAARVAVLLMEVAAAVSVGAAEATVVLRVAAMAVPVRPPATLAVALAT</sequence>
<accession>Q0V417</accession>
<dbReference type="InterPro" id="IPR015943">
    <property type="entry name" value="WD40/YVTN_repeat-like_dom_sf"/>
</dbReference>
<dbReference type="GO" id="GO:0003727">
    <property type="term" value="F:single-stranded RNA binding"/>
    <property type="evidence" value="ECO:0000318"/>
    <property type="project" value="GO_Central"/>
</dbReference>
<evidence type="ECO:0000256" key="1">
    <source>
        <dbReference type="PROSITE-ProRule" id="PRU00047"/>
    </source>
</evidence>
<protein>
    <recommendedName>
        <fullName evidence="3">CCHC-type domain-containing protein</fullName>
    </recommendedName>
</protein>
<evidence type="ECO:0000259" key="3">
    <source>
        <dbReference type="PROSITE" id="PS50158"/>
    </source>
</evidence>